<dbReference type="OrthoDB" id="626167at2759"/>
<dbReference type="SMART" id="SM00028">
    <property type="entry name" value="TPR"/>
    <property type="match status" value="26"/>
</dbReference>
<feature type="compositionally biased region" description="Basic and acidic residues" evidence="3">
    <location>
        <begin position="1"/>
        <end position="10"/>
    </location>
</feature>
<feature type="compositionally biased region" description="Basic and acidic residues" evidence="3">
    <location>
        <begin position="2392"/>
        <end position="2405"/>
    </location>
</feature>
<feature type="repeat" description="TPR" evidence="1">
    <location>
        <begin position="365"/>
        <end position="398"/>
    </location>
</feature>
<dbReference type="Pfam" id="PF13414">
    <property type="entry name" value="TPR_11"/>
    <property type="match status" value="1"/>
</dbReference>
<feature type="repeat" description="TPR" evidence="1">
    <location>
        <begin position="968"/>
        <end position="1001"/>
    </location>
</feature>
<feature type="compositionally biased region" description="Low complexity" evidence="3">
    <location>
        <begin position="2589"/>
        <end position="2612"/>
    </location>
</feature>
<dbReference type="FunFam" id="1.25.40.10:FF:000040">
    <property type="entry name" value="Tetratricopeptide repeat domain 28"/>
    <property type="match status" value="1"/>
</dbReference>
<feature type="compositionally biased region" description="Low complexity" evidence="3">
    <location>
        <begin position="2546"/>
        <end position="2566"/>
    </location>
</feature>
<feature type="compositionally biased region" description="Pro residues" evidence="3">
    <location>
        <begin position="2292"/>
        <end position="2305"/>
    </location>
</feature>
<dbReference type="EMBL" id="OV696686">
    <property type="protein sequence ID" value="CAH1231970.1"/>
    <property type="molecule type" value="Genomic_DNA"/>
</dbReference>
<dbReference type="FunFam" id="1.25.40.10:FF:000223">
    <property type="entry name" value="Tetratricopeptide repeat domain 28"/>
    <property type="match status" value="1"/>
</dbReference>
<feature type="repeat" description="TPR" evidence="1">
    <location>
        <begin position="97"/>
        <end position="130"/>
    </location>
</feature>
<feature type="compositionally biased region" description="Polar residues" evidence="3">
    <location>
        <begin position="2573"/>
        <end position="2588"/>
    </location>
</feature>
<dbReference type="InterPro" id="IPR019734">
    <property type="entry name" value="TPR_rpt"/>
</dbReference>
<feature type="repeat" description="TPR" evidence="1">
    <location>
        <begin position="565"/>
        <end position="598"/>
    </location>
</feature>
<feature type="compositionally biased region" description="Basic residues" evidence="3">
    <location>
        <begin position="2110"/>
        <end position="2120"/>
    </location>
</feature>
<feature type="compositionally biased region" description="Basic and acidic residues" evidence="3">
    <location>
        <begin position="2053"/>
        <end position="2062"/>
    </location>
</feature>
<evidence type="ECO:0000256" key="1">
    <source>
        <dbReference type="PROSITE-ProRule" id="PRU00339"/>
    </source>
</evidence>
<feature type="region of interest" description="Disordered" evidence="3">
    <location>
        <begin position="1960"/>
        <end position="1991"/>
    </location>
</feature>
<dbReference type="InterPro" id="IPR058900">
    <property type="entry name" value="TTC28_C"/>
</dbReference>
<feature type="region of interest" description="Disordered" evidence="3">
    <location>
        <begin position="1530"/>
        <end position="1564"/>
    </location>
</feature>
<evidence type="ECO:0000256" key="2">
    <source>
        <dbReference type="SAM" id="Coils"/>
    </source>
</evidence>
<feature type="compositionally biased region" description="Polar residues" evidence="3">
    <location>
        <begin position="1536"/>
        <end position="1548"/>
    </location>
</feature>
<evidence type="ECO:0000313" key="6">
    <source>
        <dbReference type="EMBL" id="CAH1231970.1"/>
    </source>
</evidence>
<evidence type="ECO:0000313" key="7">
    <source>
        <dbReference type="Proteomes" id="UP000838412"/>
    </source>
</evidence>
<dbReference type="FunFam" id="1.25.40.10:FF:001590">
    <property type="entry name" value="Rapsynoid, putative"/>
    <property type="match status" value="1"/>
</dbReference>
<feature type="compositionally biased region" description="Pro residues" evidence="3">
    <location>
        <begin position="2526"/>
        <end position="2545"/>
    </location>
</feature>
<name>A0A8J9YNL6_BRALA</name>
<accession>A0A8J9YNL6</accession>
<feature type="repeat" description="TPR" evidence="1">
    <location>
        <begin position="29"/>
        <end position="62"/>
    </location>
</feature>
<feature type="compositionally biased region" description="Low complexity" evidence="3">
    <location>
        <begin position="2168"/>
        <end position="2183"/>
    </location>
</feature>
<dbReference type="PANTHER" id="PTHR10098:SF108">
    <property type="entry name" value="TETRATRICOPEPTIDE REPEAT PROTEIN 28"/>
    <property type="match status" value="1"/>
</dbReference>
<feature type="region of interest" description="Disordered" evidence="3">
    <location>
        <begin position="1"/>
        <end position="22"/>
    </location>
</feature>
<feature type="domain" description="TTC28 C-terminal" evidence="5">
    <location>
        <begin position="1798"/>
        <end position="1898"/>
    </location>
</feature>
<feature type="compositionally biased region" description="Basic and acidic residues" evidence="3">
    <location>
        <begin position="1551"/>
        <end position="1560"/>
    </location>
</feature>
<dbReference type="Pfam" id="PF13424">
    <property type="entry name" value="TPR_12"/>
    <property type="match status" value="6"/>
</dbReference>
<feature type="compositionally biased region" description="Basic and acidic residues" evidence="3">
    <location>
        <begin position="2358"/>
        <end position="2367"/>
    </location>
</feature>
<evidence type="ECO:0000256" key="3">
    <source>
        <dbReference type="SAM" id="MobiDB-lite"/>
    </source>
</evidence>
<evidence type="ECO:0000259" key="4">
    <source>
        <dbReference type="Pfam" id="PF12770"/>
    </source>
</evidence>
<dbReference type="Gene3D" id="1.25.40.10">
    <property type="entry name" value="Tetratricopeptide repeat domain"/>
    <property type="match status" value="7"/>
</dbReference>
<feature type="coiled-coil region" evidence="2">
    <location>
        <begin position="941"/>
        <end position="1001"/>
    </location>
</feature>
<dbReference type="InterPro" id="IPR011990">
    <property type="entry name" value="TPR-like_helical_dom_sf"/>
</dbReference>
<keyword evidence="2" id="KW-0175">Coiled coil</keyword>
<dbReference type="PROSITE" id="PS50005">
    <property type="entry name" value="TPR"/>
    <property type="match status" value="7"/>
</dbReference>
<feature type="repeat" description="TPR" evidence="1">
    <location>
        <begin position="848"/>
        <end position="881"/>
    </location>
</feature>
<reference evidence="6" key="1">
    <citation type="submission" date="2022-01" db="EMBL/GenBank/DDBJ databases">
        <authorList>
            <person name="Braso-Vives M."/>
        </authorList>
    </citation>
    <scope>NUCLEOTIDE SEQUENCE</scope>
</reference>
<dbReference type="Proteomes" id="UP000838412">
    <property type="component" value="Chromosome 1"/>
</dbReference>
<feature type="compositionally biased region" description="Polar residues" evidence="3">
    <location>
        <begin position="2489"/>
        <end position="2524"/>
    </location>
</feature>
<dbReference type="Pfam" id="PF26117">
    <property type="entry name" value="TTC28_C"/>
    <property type="match status" value="1"/>
</dbReference>
<feature type="compositionally biased region" description="Polar residues" evidence="3">
    <location>
        <begin position="2064"/>
        <end position="2080"/>
    </location>
</feature>
<keyword evidence="7" id="KW-1185">Reference proteome</keyword>
<feature type="compositionally biased region" description="Polar residues" evidence="3">
    <location>
        <begin position="2639"/>
        <end position="2653"/>
    </location>
</feature>
<feature type="compositionally biased region" description="Polar residues" evidence="3">
    <location>
        <begin position="2447"/>
        <end position="2456"/>
    </location>
</feature>
<feature type="region of interest" description="Disordered" evidence="3">
    <location>
        <begin position="2005"/>
        <end position="2223"/>
    </location>
</feature>
<protein>
    <submittedName>
        <fullName evidence="6">TTC28 protein</fullName>
    </submittedName>
</protein>
<dbReference type="Pfam" id="PF13176">
    <property type="entry name" value="TPR_7"/>
    <property type="match status" value="5"/>
</dbReference>
<sequence length="2700" mass="294562">MECQEERGIPKGDPPTTMHEPNSSTKALFLEKVRQSNAACQSGDFNLAIRLYSEAIELDPNNYILYSNRSAAYVKTGQFDLALEDAVKARDLNPKWAKAYFRQGVALQCKGQHAEALAAFASGLAQDPKSLQLRAGMVEAAMKSPIREKLEPTYRQLQKMKLDKSPFVIISVIGQELLAAGFHSASLVVLECALKVGTCSLKLKGSVFSALSTAHWLLGNTEKAIAYMQQDLTVAKSLGDAQGECRVQGNLGSAYYSKGCYKESLAHHRMQLVLAMKEKDREVAAKALSSLGHVYTSVGDFPNALASHKQCVVLAKQIDDKLFEARETGNMGTVYLAMGDFDNGIECHKQHLEIAKQCENKEEEARAYSNLGSSYHYKRNFDQAMTHHNRVLEIAAEIEEKSFEARAYAGLGHAARCMGDHDRAKHCHEQQLNIALSTKDKQAEGRACSNLGIIYQLKGEFDTALKLHKAHLAIASECNDRAGQGRAFGNMGNAFSALGHQEQGVKYHLQELTIAKAVNDRASEASTHGNLAVAYQALNAEDKALQHYHSHLNISQEIKDKASEARALSNLGNYHSTRGEFSQAVPYYDKYLNITQEIQDIEGEGKACHNLGYAHYKLGNYKEAVHYYDLDLALAKDMQDKVAMAKAYCNLGLAHKALGNVENALECQKYFLSIAHVLKNVQGKFRALGNIGDALMAKQDTEGAVKFYEQQLVLAKEARNKSLEASAYAAMGAAHRLLRKYDKALNFHTQELNLCQEIGDVKGECKAHGHLGAVHTSLGKYTTALGCYEEQLARAKDLKDSAVEAQAYGNLGITKMNMGLFEAAIGYFEEQLATLEQVNGHSAILDRGRAYGNLGDCYEALGDYEDAVKHHEQHLTVALNSNSLFDQDRAYRGLGNAHRSMGNLQQALVCFEKRLVVAHELNNAKAMGSAYGELGCLHSTLGNFEQAISCLEHQLEMAKQMGNKNLQADAACGLGGVYQQMGEFEKALEFHQLDLEIAEENDNPACQGRAYGNLGVTHESLGNFQKAIFFQEQHLSIAAQMNDQVAKCLAYGSLGRTHHALGNYSQAITYLQQGLGIAEQLGRREDEARIRYRLGLALWSHQELEESQHQLYKAAAQFETIRRDSLLSSDYKLNMFDMQTACYQALQRVLVSLGRQEEALAIAERGRTRAFIDLLMERQGSEAGSVMDTSPVTVDQIIAAVDKQKAAVLYYSIAVGYLYSWLVIPQKGVVKFHECNMNELNSHLPSERESPLSAMSEKDNVSVAMSTSVLDQYVSHVREALGVETSIPRSSSETESEAEEMSMHSNSTFLRLINRNHVFNKSTTSMNSLLSQFSGLSAGSIRTASIGTGGGRRRRPWSGKPPLRALYDLLISPMEDVLPRMNGPKSPAGQLVLVLDGDLYLVPFAVLKGSSSNECLYERYGLVVTPSIQALSMNQQGHPQSRPSDVLPGLVLGNPKLPPSVLERWSYDPLPAAEQESRIISEMLGVKPLLGPMATKESVMEIISSAECVHFSTHVNWRLSAIVLSPGEPRGPSGYRGNSNHAVHNSPEQMDLNHDLHNDSDLESTTDAPSLSDFLLTAADILNLKLCAKLVVISCHHQESHSRITADGVVGLTRAFLAAGAQCALVSLWPVPDLACCLFMKAFYGGLMQGLMASEAMCEAMRVVQNTKPFSHPSNWAGFMLVGCDVKLSSKAALMGQALGELLQTPDRTRNAMRVLLHLVEKSLQRIHHGPHNSMYTTQQSIENKVGPVRGWKNLLISVGFHFESSANGLPPSVFFPLTDPGDRLTQCSTSLQALLGLPPNSLAALSKLVSAPEAGEALIKLLQSVLSQLMTKDSVQVPINVRLWRVGGCHELLASIGFDLMEVGKDEVTMRTGKHANKRNLQFALSALLAIFDTSEAPKSLTLGSSSSLESLSSSQSSTSVPAVPKRAEGLSPTPQGEGGDQRRLSWASLYSVSSYGIPSMDHGDRAPSQANSSETPSRLPQWPPATVRPQEYDLKSSMLETDMARASPEAAVSDRLQNGGNSPLPEEAPKSTAGHLRHLPSDMTSTPLAKSRLEAERDSPVNKLSPQTSMDATVNDQRVSGHKELLPTEGKDSPITPVAKDVNPPTPPRRRSRLHGRKSLFEMGPTQGYFPEVGPGFPKRDSDSLSINSSQTNEDGDKPSWNLRASGSSKHSTASTTSSSTLVEDSRAGGDVPISPAPSPTSSSVGEKQTPQKEGEGNISLAEKVLQDVETYRLAVEKMQRISKFETQQKLLEQQMKGRREAAMNQKRPTNQKPTPPPRKSSTLSDNPTPKIPPKPDIPPKPSPVRTESPYYDNISRSSRPSDLSDSNVSSSGEDGSSTPTRRMMKYPSSPYSCHIVDRSPRRTPEITAKAVDVDKNSTKSSKHSHRSHRSEGSARQGKEGKHERRAHRSKEDRKAPAEETSSKPPKESVVSSATPAYIKPRPPATNSLPNQSPAFAKLRQYFSSPPDKMKPPKQGKPQEAIEMGNMASSPANKPTTPDSPTNSIRSRGSQHSNGSVSTSRSKPLPPYPGPPRMGIGPPPYPGSPRSSLSSNPPSTSSSPRSSIAPPPYSTPTAPVHTNSPQNKVVPNTNPSRPTPTSSTSGSRRPSQQTVEDKIREETMLAAAQVDMLIAEEQRRSSMANGSVPNASTASPKKVPGSPGSKIVKIPPSKPNGPLRMVYLENGTRIIPNEKLLQSSKC</sequence>
<feature type="compositionally biased region" description="Basic and acidic residues" evidence="3">
    <location>
        <begin position="2081"/>
        <end position="2094"/>
    </location>
</feature>
<dbReference type="InterPro" id="IPR024983">
    <property type="entry name" value="CHAT_dom"/>
</dbReference>
<dbReference type="Pfam" id="PF13181">
    <property type="entry name" value="TPR_8"/>
    <property type="match status" value="1"/>
</dbReference>
<feature type="compositionally biased region" description="Polar residues" evidence="3">
    <location>
        <begin position="2146"/>
        <end position="2155"/>
    </location>
</feature>
<organism evidence="6 7">
    <name type="scientific">Branchiostoma lanceolatum</name>
    <name type="common">Common lancelet</name>
    <name type="synonym">Amphioxus lanceolatum</name>
    <dbReference type="NCBI Taxonomy" id="7740"/>
    <lineage>
        <taxon>Eukaryota</taxon>
        <taxon>Metazoa</taxon>
        <taxon>Chordata</taxon>
        <taxon>Cephalochordata</taxon>
        <taxon>Leptocardii</taxon>
        <taxon>Amphioxiformes</taxon>
        <taxon>Branchiostomatidae</taxon>
        <taxon>Branchiostoma</taxon>
    </lineage>
</organism>
<feature type="compositionally biased region" description="Polar residues" evidence="3">
    <location>
        <begin position="1970"/>
        <end position="1980"/>
    </location>
</feature>
<feature type="region of interest" description="Disordered" evidence="3">
    <location>
        <begin position="2242"/>
        <end position="2620"/>
    </location>
</feature>
<feature type="repeat" description="TPR" evidence="1">
    <location>
        <begin position="605"/>
        <end position="638"/>
    </location>
</feature>
<keyword evidence="1" id="KW-0802">TPR repeat</keyword>
<dbReference type="PANTHER" id="PTHR10098">
    <property type="entry name" value="RAPSYN-RELATED"/>
    <property type="match status" value="1"/>
</dbReference>
<feature type="compositionally biased region" description="Basic and acidic residues" evidence="3">
    <location>
        <begin position="2412"/>
        <end position="2429"/>
    </location>
</feature>
<dbReference type="Pfam" id="PF12770">
    <property type="entry name" value="CHAT"/>
    <property type="match status" value="1"/>
</dbReference>
<dbReference type="SUPFAM" id="SSF48452">
    <property type="entry name" value="TPR-like"/>
    <property type="match status" value="7"/>
</dbReference>
<feature type="compositionally biased region" description="Low complexity" evidence="3">
    <location>
        <begin position="2318"/>
        <end position="2340"/>
    </location>
</feature>
<gene>
    <name evidence="6" type="primary">TTC28</name>
    <name evidence="6" type="ORF">BLAG_LOCUS1370</name>
</gene>
<proteinExistence type="predicted"/>
<dbReference type="FunFam" id="1.25.40.10:FF:000096">
    <property type="entry name" value="Tetratricopeptide repeat domain 28"/>
    <property type="match status" value="1"/>
</dbReference>
<feature type="domain" description="CHAT" evidence="4">
    <location>
        <begin position="1361"/>
        <end position="1683"/>
    </location>
</feature>
<feature type="region of interest" description="Disordered" evidence="3">
    <location>
        <begin position="1904"/>
        <end position="1944"/>
    </location>
</feature>
<feature type="region of interest" description="Disordered" evidence="3">
    <location>
        <begin position="2634"/>
        <end position="2676"/>
    </location>
</feature>
<evidence type="ECO:0000259" key="5">
    <source>
        <dbReference type="Pfam" id="PF26117"/>
    </source>
</evidence>
<feature type="compositionally biased region" description="Low complexity" evidence="3">
    <location>
        <begin position="1904"/>
        <end position="1921"/>
    </location>
</feature>